<dbReference type="EMBL" id="JBDPZC010000003">
    <property type="protein sequence ID" value="MEO3712744.1"/>
    <property type="molecule type" value="Genomic_DNA"/>
</dbReference>
<comment type="similarity">
    <text evidence="1 2">Belongs to the OprB family.</text>
</comment>
<evidence type="ECO:0000256" key="3">
    <source>
        <dbReference type="SAM" id="Coils"/>
    </source>
</evidence>
<comment type="caution">
    <text evidence="4">The sequence shown here is derived from an EMBL/GenBank/DDBJ whole genome shotgun (WGS) entry which is preliminary data.</text>
</comment>
<evidence type="ECO:0000256" key="2">
    <source>
        <dbReference type="RuleBase" id="RU363072"/>
    </source>
</evidence>
<evidence type="ECO:0000313" key="4">
    <source>
        <dbReference type="EMBL" id="MEO3712744.1"/>
    </source>
</evidence>
<keyword evidence="3" id="KW-0175">Coiled coil</keyword>
<keyword evidence="2" id="KW-0732">Signal</keyword>
<feature type="signal peptide" evidence="2">
    <location>
        <begin position="1"/>
        <end position="23"/>
    </location>
</feature>
<accession>A0ABV0GCG0</accession>
<reference evidence="4 5" key="1">
    <citation type="submission" date="2024-05" db="EMBL/GenBank/DDBJ databases">
        <title>Roseateles sp. 2.12 16S ribosomal RNA gene Genome sequencing and assembly.</title>
        <authorList>
            <person name="Woo H."/>
        </authorList>
    </citation>
    <scope>NUCLEOTIDE SEQUENCE [LARGE SCALE GENOMIC DNA]</scope>
    <source>
        <strain evidence="4 5">2.12</strain>
    </source>
</reference>
<keyword evidence="5" id="KW-1185">Reference proteome</keyword>
<gene>
    <name evidence="4" type="ORF">ABDJ40_08180</name>
</gene>
<dbReference type="Gene3D" id="2.40.160.180">
    <property type="entry name" value="Carbohydrate-selective porin OprB"/>
    <property type="match status" value="1"/>
</dbReference>
<dbReference type="Proteomes" id="UP001462640">
    <property type="component" value="Unassembled WGS sequence"/>
</dbReference>
<evidence type="ECO:0000256" key="1">
    <source>
        <dbReference type="ARBA" id="ARBA00008769"/>
    </source>
</evidence>
<evidence type="ECO:0000313" key="5">
    <source>
        <dbReference type="Proteomes" id="UP001462640"/>
    </source>
</evidence>
<dbReference type="InterPro" id="IPR038673">
    <property type="entry name" value="OprB_sf"/>
</dbReference>
<sequence length="472" mass="51390">MRRTLHPLLGAALLGPVLACAQAALPLPPELRHLLQRMERLERENQQLRERLDALAPATDPRLQALEDARQQTDKALATERLSEQEPELVTGLKPVERQIEALEGVSVAASLTGVLQRAPARSRDGSSAQSRLNYRGDVSVGVPAGRLNDIEGRLFVHVRLGQGEGLTLRDSLAGGTNAIVFQTQAGASDAFASLAQAWYQLTVPLPREHGQAQDREQLEITVGKMDPFLFFDQNAIADDETARFQNKVFVHNPLLDAGGDIGGDAYGFAPGLRLAYGASPDRATGWNASLGVFAAGEAAGFGRGLGRPLLLAQLDTSRRLWGGLPGNYRVYAWRNGQASDHEGRPAAHGGWGASLDQRLGNDWTGFLRYGHQLKGSPRVDRALTLGLELDGRRWGRSADGLGLAAAWLHAAQSWRQAQTSGAQEQVCELFYRYQLNDKVQITPDLQWIRRPLAQAGSPSIRVWGVRARVGL</sequence>
<feature type="chain" id="PRO_5044979398" evidence="2">
    <location>
        <begin position="24"/>
        <end position="472"/>
    </location>
</feature>
<proteinExistence type="inferred from homology"/>
<feature type="coiled-coil region" evidence="3">
    <location>
        <begin position="31"/>
        <end position="58"/>
    </location>
</feature>
<dbReference type="RefSeq" id="WP_347608641.1">
    <property type="nucleotide sequence ID" value="NZ_JBDPZC010000003.1"/>
</dbReference>
<name>A0ABV0GCG0_9BURK</name>
<dbReference type="InterPro" id="IPR007049">
    <property type="entry name" value="Carb-sel_porin_OprB"/>
</dbReference>
<protein>
    <submittedName>
        <fullName evidence="4">Carbohydrate porin</fullName>
    </submittedName>
</protein>
<organism evidence="4 5">
    <name type="scientific">Roseateles flavus</name>
    <dbReference type="NCBI Taxonomy" id="3149041"/>
    <lineage>
        <taxon>Bacteria</taxon>
        <taxon>Pseudomonadati</taxon>
        <taxon>Pseudomonadota</taxon>
        <taxon>Betaproteobacteria</taxon>
        <taxon>Burkholderiales</taxon>
        <taxon>Sphaerotilaceae</taxon>
        <taxon>Roseateles</taxon>
    </lineage>
</organism>
<dbReference type="Pfam" id="PF04966">
    <property type="entry name" value="OprB"/>
    <property type="match status" value="1"/>
</dbReference>